<gene>
    <name evidence="1" type="ORF">WAE96_03950</name>
</gene>
<name>A0ABU8EPJ3_9GAMM</name>
<keyword evidence="1" id="KW-0808">Transferase</keyword>
<dbReference type="Pfam" id="PF02348">
    <property type="entry name" value="CTP_transf_3"/>
    <property type="match status" value="1"/>
</dbReference>
<dbReference type="EMBL" id="JBAWKS010000001">
    <property type="protein sequence ID" value="MEI4548864.1"/>
    <property type="molecule type" value="Genomic_DNA"/>
</dbReference>
<evidence type="ECO:0000313" key="1">
    <source>
        <dbReference type="EMBL" id="MEI4548864.1"/>
    </source>
</evidence>
<reference evidence="1 2" key="1">
    <citation type="submission" date="2023-12" db="EMBL/GenBank/DDBJ databases">
        <title>Friends and Foes: Symbiotic and Algicidal bacterial influence on Karenia brevis blooms.</title>
        <authorList>
            <person name="Fei C."/>
            <person name="Mohamed A.R."/>
            <person name="Booker A."/>
            <person name="Arshad M."/>
            <person name="Klass S."/>
            <person name="Ahn S."/>
            <person name="Gilbert P.M."/>
            <person name="Heil C.A."/>
            <person name="Martinez J.M."/>
            <person name="Amin S.A."/>
        </authorList>
    </citation>
    <scope>NUCLEOTIDE SEQUENCE [LARGE SCALE GENOMIC DNA]</scope>
    <source>
        <strain evidence="1 2">CE15</strain>
    </source>
</reference>
<dbReference type="InterPro" id="IPR050793">
    <property type="entry name" value="CMP-NeuNAc_synthase"/>
</dbReference>
<dbReference type="CDD" id="cd02513">
    <property type="entry name" value="CMP-NeuAc_Synthase"/>
    <property type="match status" value="1"/>
</dbReference>
<dbReference type="EC" id="2.7.7.-" evidence="1"/>
<sequence>MVTKKICFTFARAGSKGVVGKNIKPLMGKPLLTYAIDEVKKLDGIAAHYVSTDGDDIARTARDNGADVIYRPNHLATDNANEWQAWQHAVTTLIESGEMSPDDVFISVPATSPLRTAADISKIITAFESTHGDLALGICKTNHSPYFNMVHRNSNGDVEIINQRSGVFRRQDSPNVYNITTVAYVTTARFLLENQSVMAGRTIGVEIEEEHAIDIDTQLDFDFAEFLMARRNSQRAV</sequence>
<keyword evidence="2" id="KW-1185">Reference proteome</keyword>
<dbReference type="Proteomes" id="UP001382455">
    <property type="component" value="Unassembled WGS sequence"/>
</dbReference>
<dbReference type="PANTHER" id="PTHR21485">
    <property type="entry name" value="HAD SUPERFAMILY MEMBERS CMAS AND KDSC"/>
    <property type="match status" value="1"/>
</dbReference>
<dbReference type="InterPro" id="IPR003329">
    <property type="entry name" value="Cytidylyl_trans"/>
</dbReference>
<dbReference type="SUPFAM" id="SSF53448">
    <property type="entry name" value="Nucleotide-diphospho-sugar transferases"/>
    <property type="match status" value="1"/>
</dbReference>
<accession>A0ABU8EPJ3</accession>
<evidence type="ECO:0000313" key="2">
    <source>
        <dbReference type="Proteomes" id="UP001382455"/>
    </source>
</evidence>
<proteinExistence type="predicted"/>
<dbReference type="RefSeq" id="WP_100912926.1">
    <property type="nucleotide sequence ID" value="NZ_CP023398.1"/>
</dbReference>
<dbReference type="PANTHER" id="PTHR21485:SF6">
    <property type="entry name" value="N-ACYLNEURAMINATE CYTIDYLYLTRANSFERASE-RELATED"/>
    <property type="match status" value="1"/>
</dbReference>
<dbReference type="InterPro" id="IPR029044">
    <property type="entry name" value="Nucleotide-diphossugar_trans"/>
</dbReference>
<comment type="caution">
    <text evidence="1">The sequence shown here is derived from an EMBL/GenBank/DDBJ whole genome shotgun (WGS) entry which is preliminary data.</text>
</comment>
<dbReference type="GO" id="GO:0016779">
    <property type="term" value="F:nucleotidyltransferase activity"/>
    <property type="evidence" value="ECO:0007669"/>
    <property type="project" value="UniProtKB-KW"/>
</dbReference>
<dbReference type="Gene3D" id="3.90.550.10">
    <property type="entry name" value="Spore Coat Polysaccharide Biosynthesis Protein SpsA, Chain A"/>
    <property type="match status" value="1"/>
</dbReference>
<protein>
    <submittedName>
        <fullName evidence="1">Acylneuraminate cytidylyltransferase family protein</fullName>
        <ecNumber evidence="1">2.7.7.-</ecNumber>
    </submittedName>
</protein>
<organism evidence="1 2">
    <name type="scientific">Pseudoalteromonas spongiae</name>
    <dbReference type="NCBI Taxonomy" id="298657"/>
    <lineage>
        <taxon>Bacteria</taxon>
        <taxon>Pseudomonadati</taxon>
        <taxon>Pseudomonadota</taxon>
        <taxon>Gammaproteobacteria</taxon>
        <taxon>Alteromonadales</taxon>
        <taxon>Pseudoalteromonadaceae</taxon>
        <taxon>Pseudoalteromonas</taxon>
    </lineage>
</organism>
<keyword evidence="1" id="KW-0548">Nucleotidyltransferase</keyword>